<dbReference type="Proteomes" id="UP000028493">
    <property type="component" value="Unassembled WGS sequence"/>
</dbReference>
<feature type="region of interest" description="Disordered" evidence="1">
    <location>
        <begin position="76"/>
        <end position="118"/>
    </location>
</feature>
<dbReference type="HOGENOM" id="CLU_2072239_0_0_6"/>
<dbReference type="AlphaFoldDB" id="A0A077Q1H6"/>
<organism evidence="2">
    <name type="scientific">Xenorhabdus bovienii str. kraussei Becker Underwood</name>
    <dbReference type="NCBI Taxonomy" id="1398204"/>
    <lineage>
        <taxon>Bacteria</taxon>
        <taxon>Pseudomonadati</taxon>
        <taxon>Pseudomonadota</taxon>
        <taxon>Gammaproteobacteria</taxon>
        <taxon>Enterobacterales</taxon>
        <taxon>Morganellaceae</taxon>
        <taxon>Xenorhabdus</taxon>
    </lineage>
</organism>
<dbReference type="RefSeq" id="WP_038198017.1">
    <property type="nucleotide sequence ID" value="NZ_CAWLXS010000403.1"/>
</dbReference>
<reference evidence="2" key="1">
    <citation type="submission" date="2013-07" db="EMBL/GenBank/DDBJ databases">
        <title>Sub-species coevolution in mutualistic symbiosis.</title>
        <authorList>
            <person name="Murfin K."/>
            <person name="Klassen J."/>
            <person name="Lee M."/>
            <person name="Forst S."/>
            <person name="Stock P."/>
            <person name="Goodrich-Blair H."/>
        </authorList>
    </citation>
    <scope>NUCLEOTIDE SEQUENCE [LARGE SCALE GENOMIC DNA]</scope>
    <source>
        <strain evidence="2">Kraussei Becker Underwood</strain>
    </source>
</reference>
<sequence>MKHPTSKAVSETSKAHAITVALGVYESQNTTDPHILASLKFSILDCLDKAREAIQKSLDTDETNNTIDCFIDESLTDSDNTRDSKINTRTADNIKAPSYQTHHSKQKENSSNINFFSS</sequence>
<proteinExistence type="predicted"/>
<comment type="caution">
    <text evidence="2">The sequence shown here is derived from an EMBL/GenBank/DDBJ whole genome shotgun (WGS) entry which is preliminary data.</text>
</comment>
<evidence type="ECO:0000256" key="1">
    <source>
        <dbReference type="SAM" id="MobiDB-lite"/>
    </source>
</evidence>
<gene>
    <name evidence="2" type="ORF">XBKB1_4200004</name>
</gene>
<accession>A0A077Q1H6</accession>
<feature type="compositionally biased region" description="Polar residues" evidence="1">
    <location>
        <begin position="109"/>
        <end position="118"/>
    </location>
</feature>
<protein>
    <submittedName>
        <fullName evidence="2">Uncharacterized protein</fullName>
    </submittedName>
</protein>
<dbReference type="EMBL" id="CBSZ010000358">
    <property type="protein sequence ID" value="CDH25844.1"/>
    <property type="molecule type" value="Genomic_DNA"/>
</dbReference>
<evidence type="ECO:0000313" key="2">
    <source>
        <dbReference type="EMBL" id="CDH25844.1"/>
    </source>
</evidence>
<name>A0A077Q1H6_XENBV</name>